<feature type="transmembrane region" description="Helical" evidence="5">
    <location>
        <begin position="237"/>
        <end position="258"/>
    </location>
</feature>
<feature type="transmembrane region" description="Helical" evidence="5">
    <location>
        <begin position="209"/>
        <end position="231"/>
    </location>
</feature>
<accession>A0A2A8D8T2</accession>
<keyword evidence="7" id="KW-1185">Reference proteome</keyword>
<dbReference type="InterPro" id="IPR052951">
    <property type="entry name" value="Tellurite_res_ion_channel"/>
</dbReference>
<dbReference type="PANTHER" id="PTHR37955">
    <property type="entry name" value="TELLURITE RESISTANCE PROTEIN TEHA"/>
    <property type="match status" value="1"/>
</dbReference>
<dbReference type="PANTHER" id="PTHR37955:SF1">
    <property type="entry name" value="DEP DOMAIN-CONTAINING PROTEIN"/>
    <property type="match status" value="1"/>
</dbReference>
<evidence type="ECO:0000256" key="2">
    <source>
        <dbReference type="ARBA" id="ARBA00022692"/>
    </source>
</evidence>
<comment type="caution">
    <text evidence="6">The sequence shown here is derived from an EMBL/GenBank/DDBJ whole genome shotgun (WGS) entry which is preliminary data.</text>
</comment>
<evidence type="ECO:0000256" key="3">
    <source>
        <dbReference type="ARBA" id="ARBA00022989"/>
    </source>
</evidence>
<dbReference type="InterPro" id="IPR004695">
    <property type="entry name" value="SLAC1/Mae1/Ssu1/TehA"/>
</dbReference>
<feature type="transmembrane region" description="Helical" evidence="5">
    <location>
        <begin position="298"/>
        <end position="320"/>
    </location>
</feature>
<dbReference type="RefSeq" id="WP_098042461.1">
    <property type="nucleotide sequence ID" value="NZ_CAURLQ010000011.1"/>
</dbReference>
<protein>
    <submittedName>
        <fullName evidence="6">Dicarboxylate transporter/tellurite-resistance protein TehA</fullName>
    </submittedName>
</protein>
<evidence type="ECO:0000256" key="5">
    <source>
        <dbReference type="SAM" id="Phobius"/>
    </source>
</evidence>
<dbReference type="InterPro" id="IPR039264">
    <property type="entry name" value="TehA"/>
</dbReference>
<sequence length="327" mass="34633">MSTAAAQPVPLGTPTTTKPFPIPTSYFSVALGTSALGLSWRYGATANLVPSWVGESILALASATWLALIAAFAVKLITRRDALQNELRDLVMCCFLALVPVTTIEVGISAYPYAAPLGYALILIGVLGQLAFSMYRTAGLWRGTHTVAATTPVIYLPTVAANFASASGLGALGHRDWAMLFFGMGLLSWFSVEAAILGRLRTEPALDPAVRGIIGVQLAPPFVGGNAYLAANGGHVDWVFLVLTGYGVLQLLFLLRLVPWVLKAGYTMSLWGFSFGLGAMAGAGMHLVAVSQLVQLGWALWILGTALIAVLWLGMLMLAIRGRLLAR</sequence>
<keyword evidence="4 5" id="KW-0472">Membrane</keyword>
<dbReference type="EMBL" id="PDEV01000001">
    <property type="protein sequence ID" value="PEN17294.1"/>
    <property type="molecule type" value="Genomic_DNA"/>
</dbReference>
<dbReference type="Gene3D" id="1.50.10.150">
    <property type="entry name" value="Voltage-dependent anion channel"/>
    <property type="match status" value="1"/>
</dbReference>
<dbReference type="InterPro" id="IPR038665">
    <property type="entry name" value="Voltage-dep_anion_channel_sf"/>
</dbReference>
<dbReference type="CDD" id="cd09324">
    <property type="entry name" value="TDT_TehA"/>
    <property type="match status" value="1"/>
</dbReference>
<comment type="subcellular location">
    <subcellularLocation>
        <location evidence="1">Membrane</location>
        <topology evidence="1">Multi-pass membrane protein</topology>
    </subcellularLocation>
</comment>
<feature type="transmembrane region" description="Helical" evidence="5">
    <location>
        <begin position="90"/>
        <end position="111"/>
    </location>
</feature>
<evidence type="ECO:0000313" key="7">
    <source>
        <dbReference type="Proteomes" id="UP000219947"/>
    </source>
</evidence>
<dbReference type="Pfam" id="PF03595">
    <property type="entry name" value="SLAC1"/>
    <property type="match status" value="1"/>
</dbReference>
<feature type="transmembrane region" description="Helical" evidence="5">
    <location>
        <begin position="57"/>
        <end position="78"/>
    </location>
</feature>
<name>A0A2A8D8T2_9MICC</name>
<reference evidence="6" key="1">
    <citation type="submission" date="2017-10" db="EMBL/GenBank/DDBJ databases">
        <title>Kefir isolates.</title>
        <authorList>
            <person name="Kim Y."/>
            <person name="Blasche S."/>
        </authorList>
    </citation>
    <scope>NUCLEOTIDE SEQUENCE [LARGE SCALE GENOMIC DNA]</scope>
    <source>
        <strain evidence="6">OG2-2</strain>
    </source>
</reference>
<evidence type="ECO:0000256" key="4">
    <source>
        <dbReference type="ARBA" id="ARBA00023136"/>
    </source>
</evidence>
<dbReference type="Proteomes" id="UP000219947">
    <property type="component" value="Unassembled WGS sequence"/>
</dbReference>
<feature type="transmembrane region" description="Helical" evidence="5">
    <location>
        <begin position="117"/>
        <end position="135"/>
    </location>
</feature>
<dbReference type="GO" id="GO:0046583">
    <property type="term" value="F:monoatomic cation efflux transmembrane transporter activity"/>
    <property type="evidence" value="ECO:0007669"/>
    <property type="project" value="TreeGrafter"/>
</dbReference>
<feature type="transmembrane region" description="Helical" evidence="5">
    <location>
        <begin position="147"/>
        <end position="165"/>
    </location>
</feature>
<feature type="transmembrane region" description="Helical" evidence="5">
    <location>
        <begin position="177"/>
        <end position="197"/>
    </location>
</feature>
<dbReference type="NCBIfam" id="NF008032">
    <property type="entry name" value="PRK10764.1"/>
    <property type="match status" value="1"/>
</dbReference>
<organism evidence="6 7">
    <name type="scientific">Rothia dentocariosa</name>
    <dbReference type="NCBI Taxonomy" id="2047"/>
    <lineage>
        <taxon>Bacteria</taxon>
        <taxon>Bacillati</taxon>
        <taxon>Actinomycetota</taxon>
        <taxon>Actinomycetes</taxon>
        <taxon>Micrococcales</taxon>
        <taxon>Micrococcaceae</taxon>
        <taxon>Rothia</taxon>
    </lineage>
</organism>
<evidence type="ECO:0000256" key="1">
    <source>
        <dbReference type="ARBA" id="ARBA00004141"/>
    </source>
</evidence>
<keyword evidence="2 5" id="KW-0812">Transmembrane</keyword>
<keyword evidence="3 5" id="KW-1133">Transmembrane helix</keyword>
<dbReference type="AlphaFoldDB" id="A0A2A8D8T2"/>
<gene>
    <name evidence="6" type="ORF">CRM92_04595</name>
</gene>
<dbReference type="GO" id="GO:0005886">
    <property type="term" value="C:plasma membrane"/>
    <property type="evidence" value="ECO:0007669"/>
    <property type="project" value="TreeGrafter"/>
</dbReference>
<evidence type="ECO:0000313" key="6">
    <source>
        <dbReference type="EMBL" id="PEN17294.1"/>
    </source>
</evidence>
<proteinExistence type="predicted"/>
<feature type="transmembrane region" description="Helical" evidence="5">
    <location>
        <begin position="270"/>
        <end position="292"/>
    </location>
</feature>